<dbReference type="RefSeq" id="WP_182122604.1">
    <property type="nucleotide sequence ID" value="NZ_CP059567.1"/>
</dbReference>
<dbReference type="InterPro" id="IPR040476">
    <property type="entry name" value="CSD2"/>
</dbReference>
<comment type="similarity">
    <text evidence="8">Belongs to the RNR ribonuclease family. RNase R subfamily.</text>
</comment>
<dbReference type="InterPro" id="IPR012340">
    <property type="entry name" value="NA-bd_OB-fold"/>
</dbReference>
<dbReference type="KEGG" id="nsg:H3L94_03025"/>
<evidence type="ECO:0000256" key="3">
    <source>
        <dbReference type="ARBA" id="ARBA00022490"/>
    </source>
</evidence>
<dbReference type="Gene3D" id="2.40.50.140">
    <property type="entry name" value="Nucleic acid-binding proteins"/>
    <property type="match status" value="2"/>
</dbReference>
<keyword evidence="6 8" id="KW-0269">Exonuclease</keyword>
<reference evidence="11 12" key="1">
    <citation type="submission" date="2020-07" db="EMBL/GenBank/DDBJ databases">
        <title>Genomic diversity of species in the Neisseriaceae family.</title>
        <authorList>
            <person name="Vincent A.T."/>
            <person name="Bernet E."/>
            <person name="Veyrier F.J."/>
        </authorList>
    </citation>
    <scope>NUCLEOTIDE SEQUENCE [LARGE SCALE GENOMIC DNA]</scope>
    <source>
        <strain evidence="11 12">DSM 22244</strain>
    </source>
</reference>
<feature type="domain" description="S1 motif" evidence="10">
    <location>
        <begin position="634"/>
        <end position="715"/>
    </location>
</feature>
<evidence type="ECO:0000256" key="5">
    <source>
        <dbReference type="ARBA" id="ARBA00022801"/>
    </source>
</evidence>
<keyword evidence="3 8" id="KW-0963">Cytoplasm</keyword>
<name>A0A7D7SQG4_9NEIS</name>
<dbReference type="AlphaFoldDB" id="A0A7D7SQG4"/>
<protein>
    <recommendedName>
        <fullName evidence="8">Ribonuclease R</fullName>
        <shortName evidence="8">RNase R</shortName>
        <ecNumber evidence="8">3.1.13.1</ecNumber>
    </recommendedName>
</protein>
<dbReference type="PROSITE" id="PS01175">
    <property type="entry name" value="RIBONUCLEASE_II"/>
    <property type="match status" value="1"/>
</dbReference>
<dbReference type="InterPro" id="IPR011805">
    <property type="entry name" value="RNase_R"/>
</dbReference>
<sequence length="775" mass="86609">MKKKTSLRLQDPYLEREKQRYEHPLPSREWVIEILEDRGVPVKTESLAILLDIQEDELPFFERRLGAMARDGQVHINRRGAVCVAEKLAMVKCRIEAHKDGFGFAVPLTPDGQGDFVLYARQMRGLMHGDIVTVRPAGIDRRGRREGQVLDIIERAQKNVVGRLVMERGVAMLAPEDSRLTDNIILEPDSLGEARPGQVVVAEIDVYPEAHRPAVAKITEILGNYADSGMEIEIAVRKHQLPHRFSEACARAAEKVPAQVCKTDLKGRTDLRDLPLVTIDGETARDFDDAVYAEKQGRNYRLVVAIADVSHYVTPGNPLDDDALERATSVYFPRRVIPMLPENLSNGICSLNPDVERLCMVCDMVFTYAGNLKSYQFYPAVMRSHARLTYNEVWDWIENGSDHALKPQIDTLYKLYQILQKKRSQRGAMEFETTETQMIFDKNGKIKCIVPVVRNDAHKLIEECMLAANVCAADFLLKNKHPALFRNHLGPTPEKLATLREQLGLLGLSLGGGEQPSPKDYAELFAQTENRPDRELIQVMLLRSMQQAVYEPGSEGHFGLAYSAYTHFTSPIRRYPDLIVHRAIKAVLSGSQYVPKDSWQTLGAHTSFCERRADDASRDVENWLKTYYMQDKIGEVFGGTVSGMAGFGLFVTLDGIHIEGLVHISDLGEDYFHYRPETMSIEGERSGLRFHMGDKVVVQVARADLDTSKIDLTLVSGGTIGRAGKRRSAAKSGDKRSKAAGKTAAKHSTAQAGKSGKSADKKPTARAAAKSRRKK</sequence>
<evidence type="ECO:0000256" key="8">
    <source>
        <dbReference type="HAMAP-Rule" id="MF_01895"/>
    </source>
</evidence>
<comment type="subcellular location">
    <subcellularLocation>
        <location evidence="2 8">Cytoplasm</location>
    </subcellularLocation>
</comment>
<keyword evidence="7 8" id="KW-0694">RNA-binding</keyword>
<keyword evidence="4 8" id="KW-0540">Nuclease</keyword>
<evidence type="ECO:0000256" key="7">
    <source>
        <dbReference type="ARBA" id="ARBA00022884"/>
    </source>
</evidence>
<dbReference type="Pfam" id="PF17876">
    <property type="entry name" value="CSD2"/>
    <property type="match status" value="1"/>
</dbReference>
<dbReference type="InterPro" id="IPR013223">
    <property type="entry name" value="RNase_B_OB_dom"/>
</dbReference>
<evidence type="ECO:0000256" key="1">
    <source>
        <dbReference type="ARBA" id="ARBA00001849"/>
    </source>
</evidence>
<evidence type="ECO:0000256" key="4">
    <source>
        <dbReference type="ARBA" id="ARBA00022722"/>
    </source>
</evidence>
<dbReference type="Pfam" id="PF00575">
    <property type="entry name" value="S1"/>
    <property type="match status" value="1"/>
</dbReference>
<evidence type="ECO:0000256" key="6">
    <source>
        <dbReference type="ARBA" id="ARBA00022839"/>
    </source>
</evidence>
<dbReference type="PROSITE" id="PS50126">
    <property type="entry name" value="S1"/>
    <property type="match status" value="1"/>
</dbReference>
<dbReference type="NCBIfam" id="TIGR02063">
    <property type="entry name" value="RNase_R"/>
    <property type="match status" value="1"/>
</dbReference>
<dbReference type="NCBIfam" id="TIGR00358">
    <property type="entry name" value="3_prime_RNase"/>
    <property type="match status" value="1"/>
</dbReference>
<dbReference type="InterPro" id="IPR022966">
    <property type="entry name" value="RNase_II/R_CS"/>
</dbReference>
<organism evidence="11 12">
    <name type="scientific">Neisseria shayeganii</name>
    <dbReference type="NCBI Taxonomy" id="607712"/>
    <lineage>
        <taxon>Bacteria</taxon>
        <taxon>Pseudomonadati</taxon>
        <taxon>Pseudomonadota</taxon>
        <taxon>Betaproteobacteria</taxon>
        <taxon>Neisseriales</taxon>
        <taxon>Neisseriaceae</taxon>
        <taxon>Neisseria</taxon>
    </lineage>
</organism>
<dbReference type="InterPro" id="IPR001900">
    <property type="entry name" value="RNase_II/R"/>
</dbReference>
<dbReference type="InterPro" id="IPR003029">
    <property type="entry name" value="S1_domain"/>
</dbReference>
<dbReference type="InterPro" id="IPR004476">
    <property type="entry name" value="RNase_II/RNase_R"/>
</dbReference>
<dbReference type="InterPro" id="IPR050180">
    <property type="entry name" value="RNR_Ribonuclease"/>
</dbReference>
<evidence type="ECO:0000256" key="9">
    <source>
        <dbReference type="SAM" id="MobiDB-lite"/>
    </source>
</evidence>
<dbReference type="SMART" id="SM00316">
    <property type="entry name" value="S1"/>
    <property type="match status" value="1"/>
</dbReference>
<dbReference type="GO" id="GO:0005829">
    <property type="term" value="C:cytosol"/>
    <property type="evidence" value="ECO:0007669"/>
    <property type="project" value="TreeGrafter"/>
</dbReference>
<gene>
    <name evidence="8 11" type="primary">rnr</name>
    <name evidence="11" type="ORF">H3L94_03025</name>
</gene>
<dbReference type="SMART" id="SM00955">
    <property type="entry name" value="RNB"/>
    <property type="match status" value="1"/>
</dbReference>
<comment type="catalytic activity">
    <reaction evidence="1 8">
        <text>Exonucleolytic cleavage in the 3'- to 5'-direction to yield nucleoside 5'-phosphates.</text>
        <dbReference type="EC" id="3.1.13.1"/>
    </reaction>
</comment>
<dbReference type="EC" id="3.1.13.1" evidence="8"/>
<accession>A0A7D7SQG4</accession>
<dbReference type="Pfam" id="PF00773">
    <property type="entry name" value="RNB"/>
    <property type="match status" value="1"/>
</dbReference>
<dbReference type="CDD" id="cd04471">
    <property type="entry name" value="S1_RNase_R"/>
    <property type="match status" value="1"/>
</dbReference>
<dbReference type="EMBL" id="CP059567">
    <property type="protein sequence ID" value="QMT41030.1"/>
    <property type="molecule type" value="Genomic_DNA"/>
</dbReference>
<feature type="region of interest" description="Disordered" evidence="9">
    <location>
        <begin position="723"/>
        <end position="775"/>
    </location>
</feature>
<evidence type="ECO:0000313" key="11">
    <source>
        <dbReference type="EMBL" id="QMT41030.1"/>
    </source>
</evidence>
<dbReference type="HAMAP" id="MF_01895">
    <property type="entry name" value="RNase_R"/>
    <property type="match status" value="1"/>
</dbReference>
<dbReference type="GO" id="GO:0008859">
    <property type="term" value="F:exoribonuclease II activity"/>
    <property type="evidence" value="ECO:0007669"/>
    <property type="project" value="UniProtKB-UniRule"/>
</dbReference>
<dbReference type="PANTHER" id="PTHR23355">
    <property type="entry name" value="RIBONUCLEASE"/>
    <property type="match status" value="1"/>
</dbReference>
<dbReference type="GO" id="GO:0006402">
    <property type="term" value="P:mRNA catabolic process"/>
    <property type="evidence" value="ECO:0007669"/>
    <property type="project" value="TreeGrafter"/>
</dbReference>
<dbReference type="PANTHER" id="PTHR23355:SF9">
    <property type="entry name" value="DIS3-LIKE EXONUCLEASE 2"/>
    <property type="match status" value="1"/>
</dbReference>
<evidence type="ECO:0000313" key="12">
    <source>
        <dbReference type="Proteomes" id="UP000514752"/>
    </source>
</evidence>
<dbReference type="GO" id="GO:0003723">
    <property type="term" value="F:RNA binding"/>
    <property type="evidence" value="ECO:0007669"/>
    <property type="project" value="UniProtKB-UniRule"/>
</dbReference>
<proteinExistence type="inferred from homology"/>
<evidence type="ECO:0000256" key="2">
    <source>
        <dbReference type="ARBA" id="ARBA00004496"/>
    </source>
</evidence>
<keyword evidence="5 8" id="KW-0378">Hydrolase</keyword>
<comment type="function">
    <text evidence="8">3'-5' exoribonuclease that releases 5'-nucleoside monophosphates and is involved in maturation of structured RNAs.</text>
</comment>
<evidence type="ECO:0000259" key="10">
    <source>
        <dbReference type="PROSITE" id="PS50126"/>
    </source>
</evidence>
<dbReference type="SUPFAM" id="SSF50249">
    <property type="entry name" value="Nucleic acid-binding proteins"/>
    <property type="match status" value="4"/>
</dbReference>
<dbReference type="Pfam" id="PF08206">
    <property type="entry name" value="OB_RNB"/>
    <property type="match status" value="1"/>
</dbReference>
<dbReference type="Proteomes" id="UP000514752">
    <property type="component" value="Chromosome"/>
</dbReference>